<evidence type="ECO:0000313" key="2">
    <source>
        <dbReference type="RefSeq" id="XP_033462311.1"/>
    </source>
</evidence>
<dbReference type="AlphaFoldDB" id="A0A6J3MB84"/>
<dbReference type="GeneID" id="54357037"/>
<name>A0A6J3MB84_9PEZI</name>
<dbReference type="Proteomes" id="UP000504637">
    <property type="component" value="Unplaced"/>
</dbReference>
<reference evidence="2" key="3">
    <citation type="submission" date="2025-08" db="UniProtKB">
        <authorList>
            <consortium name="RefSeq"/>
        </authorList>
    </citation>
    <scope>IDENTIFICATION</scope>
    <source>
        <strain evidence="2">CBS 342.82</strain>
    </source>
</reference>
<reference evidence="2" key="2">
    <citation type="submission" date="2020-04" db="EMBL/GenBank/DDBJ databases">
        <authorList>
            <consortium name="NCBI Genome Project"/>
        </authorList>
    </citation>
    <scope>NUCLEOTIDE SEQUENCE</scope>
    <source>
        <strain evidence="2">CBS 342.82</strain>
    </source>
</reference>
<evidence type="ECO:0000313" key="1">
    <source>
        <dbReference type="Proteomes" id="UP000504637"/>
    </source>
</evidence>
<dbReference type="RefSeq" id="XP_033462311.1">
    <property type="nucleotide sequence ID" value="XM_033599238.1"/>
</dbReference>
<protein>
    <submittedName>
        <fullName evidence="2">Uncharacterized protein</fullName>
    </submittedName>
</protein>
<gene>
    <name evidence="2" type="ORF">K489DRAFT_153746</name>
</gene>
<sequence length="184" mass="20668">MACRIDEMVRQQARNLWFKLLENGQVHRICSDWVTVHPHMHVDPGIIATYQVHRLVASEEEGRNDACGLKHCRASNLQMPHEVLSKANLAMMFLNAQPNVSNLALVTKKMTRPLQGIKTKVAQEQRAHDYGRSEKHVAGCCLCWIHAGYYPRSQLGVRGSSLVAVIGGEDARCKFQIPNSSRPT</sequence>
<accession>A0A6J3MB84</accession>
<proteinExistence type="predicted"/>
<reference evidence="2" key="1">
    <citation type="submission" date="2020-01" db="EMBL/GenBank/DDBJ databases">
        <authorList>
            <consortium name="DOE Joint Genome Institute"/>
            <person name="Haridas S."/>
            <person name="Albert R."/>
            <person name="Binder M."/>
            <person name="Bloem J."/>
            <person name="Labutti K."/>
            <person name="Salamov A."/>
            <person name="Andreopoulos B."/>
            <person name="Baker S.E."/>
            <person name="Barry K."/>
            <person name="Bills G."/>
            <person name="Bluhm B.H."/>
            <person name="Cannon C."/>
            <person name="Castanera R."/>
            <person name="Culley D.E."/>
            <person name="Daum C."/>
            <person name="Ezra D."/>
            <person name="Gonzalez J.B."/>
            <person name="Henrissat B."/>
            <person name="Kuo A."/>
            <person name="Liang C."/>
            <person name="Lipzen A."/>
            <person name="Lutzoni F."/>
            <person name="Magnuson J."/>
            <person name="Mondo S."/>
            <person name="Nolan M."/>
            <person name="Ohm R."/>
            <person name="Pangilinan J."/>
            <person name="Park H.-J."/>
            <person name="Ramirez L."/>
            <person name="Alfaro M."/>
            <person name="Sun H."/>
            <person name="Tritt A."/>
            <person name="Yoshinaga Y."/>
            <person name="Zwiers L.-H."/>
            <person name="Turgeon B.G."/>
            <person name="Goodwin S.B."/>
            <person name="Spatafora J.W."/>
            <person name="Crous P.W."/>
            <person name="Grigoriev I.V."/>
        </authorList>
    </citation>
    <scope>NUCLEOTIDE SEQUENCE</scope>
    <source>
        <strain evidence="2">CBS 342.82</strain>
    </source>
</reference>
<organism evidence="2">
    <name type="scientific">Dissoconium aciculare CBS 342.82</name>
    <dbReference type="NCBI Taxonomy" id="1314786"/>
    <lineage>
        <taxon>Eukaryota</taxon>
        <taxon>Fungi</taxon>
        <taxon>Dikarya</taxon>
        <taxon>Ascomycota</taxon>
        <taxon>Pezizomycotina</taxon>
        <taxon>Dothideomycetes</taxon>
        <taxon>Dothideomycetidae</taxon>
        <taxon>Mycosphaerellales</taxon>
        <taxon>Dissoconiaceae</taxon>
        <taxon>Dissoconium</taxon>
    </lineage>
</organism>
<keyword evidence="1" id="KW-1185">Reference proteome</keyword>